<sequence length="135" mass="14669">MESTRRTVLKSAFGTCFCGVFAGCIDFQKPDTDSPSTETSGASPDTRTSTSAPTSQHIALRINNFRETERSGTVSVYRHSPDGEADITRITATPPDDSVQVTHHSWRIPPAEQTTYESVFRPGTAYLLQSSSIPG</sequence>
<proteinExistence type="predicted"/>
<evidence type="ECO:0000313" key="3">
    <source>
        <dbReference type="Proteomes" id="UP000006469"/>
    </source>
</evidence>
<reference evidence="2 3" key="1">
    <citation type="journal article" date="2012" name="J. Bacteriol.">
        <title>Complete genome sequence of the metabolically versatile halophilic archaeon Haloferax mediterranei, a poly(3-hydroxybutyrate-co-3-hydroxyvalerate) producer.</title>
        <authorList>
            <person name="Han J."/>
            <person name="Zhang F."/>
            <person name="Hou J."/>
            <person name="Liu X."/>
            <person name="Li M."/>
            <person name="Liu H."/>
            <person name="Cai L."/>
            <person name="Zhang B."/>
            <person name="Chen Y."/>
            <person name="Zhou J."/>
            <person name="Hu S."/>
            <person name="Xiang H."/>
        </authorList>
    </citation>
    <scope>NUCLEOTIDE SEQUENCE [LARGE SCALE GENOMIC DNA]</scope>
    <source>
        <strain evidence="3">ATCC 33500 / DSM 1411 / JCM 8866 / NBRC 14739 / NCIMB 2177 / R-4</strain>
    </source>
</reference>
<dbReference type="AlphaFoldDB" id="I3R7L3"/>
<name>I3R7L3_HALMT</name>
<accession>I3R7L3</accession>
<feature type="region of interest" description="Disordered" evidence="1">
    <location>
        <begin position="29"/>
        <end position="55"/>
    </location>
</feature>
<organism evidence="2 3">
    <name type="scientific">Haloferax mediterranei (strain ATCC 33500 / DSM 1411 / JCM 8866 / NBRC 14739 / NCIMB 2177 / R-4)</name>
    <name type="common">Halobacterium mediterranei</name>
    <dbReference type="NCBI Taxonomy" id="523841"/>
    <lineage>
        <taxon>Archaea</taxon>
        <taxon>Methanobacteriati</taxon>
        <taxon>Methanobacteriota</taxon>
        <taxon>Stenosarchaea group</taxon>
        <taxon>Halobacteria</taxon>
        <taxon>Halobacteriales</taxon>
        <taxon>Haloferacaceae</taxon>
        <taxon>Haloferax</taxon>
    </lineage>
</organism>
<feature type="compositionally biased region" description="Polar residues" evidence="1">
    <location>
        <begin position="33"/>
        <end position="55"/>
    </location>
</feature>
<dbReference type="EMBL" id="CP001868">
    <property type="protein sequence ID" value="AFK20223.1"/>
    <property type="molecule type" value="Genomic_DNA"/>
</dbReference>
<dbReference type="PROSITE" id="PS51257">
    <property type="entry name" value="PROKAR_LIPOPROTEIN"/>
    <property type="match status" value="1"/>
</dbReference>
<dbReference type="KEGG" id="hme:HFX_2542"/>
<dbReference type="eggNOG" id="arCOG06180">
    <property type="taxonomic scope" value="Archaea"/>
</dbReference>
<evidence type="ECO:0000256" key="1">
    <source>
        <dbReference type="SAM" id="MobiDB-lite"/>
    </source>
</evidence>
<protein>
    <submittedName>
        <fullName evidence="2">Uncharacterized protein</fullName>
    </submittedName>
</protein>
<evidence type="ECO:0000313" key="2">
    <source>
        <dbReference type="EMBL" id="AFK20223.1"/>
    </source>
</evidence>
<dbReference type="Proteomes" id="UP000006469">
    <property type="component" value="Chromosome"/>
</dbReference>
<gene>
    <name evidence="2" type="ordered locus">HFX_2542</name>
</gene>
<dbReference type="HOGENOM" id="CLU_1880998_0_0_2"/>
<feature type="region of interest" description="Disordered" evidence="1">
    <location>
        <begin position="70"/>
        <end position="102"/>
    </location>
</feature>